<keyword evidence="1" id="KW-0812">Transmembrane</keyword>
<accession>A0AAD6Y133</accession>
<evidence type="ECO:0008006" key="5">
    <source>
        <dbReference type="Google" id="ProtNLM"/>
    </source>
</evidence>
<evidence type="ECO:0000313" key="3">
    <source>
        <dbReference type="EMBL" id="KAJ7189589.1"/>
    </source>
</evidence>
<organism evidence="3 4">
    <name type="scientific">Mycena pura</name>
    <dbReference type="NCBI Taxonomy" id="153505"/>
    <lineage>
        <taxon>Eukaryota</taxon>
        <taxon>Fungi</taxon>
        <taxon>Dikarya</taxon>
        <taxon>Basidiomycota</taxon>
        <taxon>Agaricomycotina</taxon>
        <taxon>Agaricomycetes</taxon>
        <taxon>Agaricomycetidae</taxon>
        <taxon>Agaricales</taxon>
        <taxon>Marasmiineae</taxon>
        <taxon>Mycenaceae</taxon>
        <taxon>Mycena</taxon>
    </lineage>
</organism>
<name>A0AAD6Y133_9AGAR</name>
<dbReference type="EMBL" id="JARJCW010000172">
    <property type="protein sequence ID" value="KAJ7189589.1"/>
    <property type="molecule type" value="Genomic_DNA"/>
</dbReference>
<feature type="signal peptide" evidence="2">
    <location>
        <begin position="1"/>
        <end position="18"/>
    </location>
</feature>
<feature type="transmembrane region" description="Helical" evidence="1">
    <location>
        <begin position="88"/>
        <end position="110"/>
    </location>
</feature>
<keyword evidence="4" id="KW-1185">Reference proteome</keyword>
<dbReference type="AlphaFoldDB" id="A0AAD6Y133"/>
<keyword evidence="2" id="KW-0732">Signal</keyword>
<keyword evidence="1" id="KW-1133">Transmembrane helix</keyword>
<dbReference type="Proteomes" id="UP001219525">
    <property type="component" value="Unassembled WGS sequence"/>
</dbReference>
<reference evidence="3" key="1">
    <citation type="submission" date="2023-03" db="EMBL/GenBank/DDBJ databases">
        <title>Massive genome expansion in bonnet fungi (Mycena s.s.) driven by repeated elements and novel gene families across ecological guilds.</title>
        <authorList>
            <consortium name="Lawrence Berkeley National Laboratory"/>
            <person name="Harder C.B."/>
            <person name="Miyauchi S."/>
            <person name="Viragh M."/>
            <person name="Kuo A."/>
            <person name="Thoen E."/>
            <person name="Andreopoulos B."/>
            <person name="Lu D."/>
            <person name="Skrede I."/>
            <person name="Drula E."/>
            <person name="Henrissat B."/>
            <person name="Morin E."/>
            <person name="Kohler A."/>
            <person name="Barry K."/>
            <person name="LaButti K."/>
            <person name="Morin E."/>
            <person name="Salamov A."/>
            <person name="Lipzen A."/>
            <person name="Mereny Z."/>
            <person name="Hegedus B."/>
            <person name="Baldrian P."/>
            <person name="Stursova M."/>
            <person name="Weitz H."/>
            <person name="Taylor A."/>
            <person name="Grigoriev I.V."/>
            <person name="Nagy L.G."/>
            <person name="Martin F."/>
            <person name="Kauserud H."/>
        </authorList>
    </citation>
    <scope>NUCLEOTIDE SEQUENCE</scope>
    <source>
        <strain evidence="3">9144</strain>
    </source>
</reference>
<sequence>MQLTSAFVLLVATTVTRAALNGPCSNGGGAGICLTTASCQASGGTSTPGLCPDTAADVQCCTKHPCSSTSLGATGVCRFSSSCTGAQFTISGVFVGFLVITMLSFMLRLVSGTIRFHVLRSLWPSEPVPLTSPTSLDKRLPCR</sequence>
<evidence type="ECO:0000256" key="2">
    <source>
        <dbReference type="SAM" id="SignalP"/>
    </source>
</evidence>
<comment type="caution">
    <text evidence="3">The sequence shown here is derived from an EMBL/GenBank/DDBJ whole genome shotgun (WGS) entry which is preliminary data.</text>
</comment>
<evidence type="ECO:0000313" key="4">
    <source>
        <dbReference type="Proteomes" id="UP001219525"/>
    </source>
</evidence>
<gene>
    <name evidence="3" type="ORF">GGX14DRAFT_580563</name>
</gene>
<proteinExistence type="predicted"/>
<protein>
    <recommendedName>
        <fullName evidence="5">Hydrophobin</fullName>
    </recommendedName>
</protein>
<keyword evidence="1" id="KW-0472">Membrane</keyword>
<feature type="chain" id="PRO_5042089369" description="Hydrophobin" evidence="2">
    <location>
        <begin position="19"/>
        <end position="143"/>
    </location>
</feature>
<evidence type="ECO:0000256" key="1">
    <source>
        <dbReference type="SAM" id="Phobius"/>
    </source>
</evidence>